<keyword evidence="1" id="KW-1133">Transmembrane helix</keyword>
<comment type="caution">
    <text evidence="2">The sequence shown here is derived from an EMBL/GenBank/DDBJ whole genome shotgun (WGS) entry which is preliminary data.</text>
</comment>
<reference evidence="2 3" key="1">
    <citation type="submission" date="2020-07" db="EMBL/GenBank/DDBJ databases">
        <title>Sequencing the genomes of 1000 actinobacteria strains.</title>
        <authorList>
            <person name="Klenk H.-P."/>
        </authorList>
    </citation>
    <scope>NUCLEOTIDE SEQUENCE [LARGE SCALE GENOMIC DNA]</scope>
    <source>
        <strain evidence="2 3">DSM 44121</strain>
    </source>
</reference>
<keyword evidence="3" id="KW-1185">Reference proteome</keyword>
<evidence type="ECO:0000313" key="2">
    <source>
        <dbReference type="EMBL" id="MBA8809502.1"/>
    </source>
</evidence>
<keyword evidence="1" id="KW-0472">Membrane</keyword>
<proteinExistence type="predicted"/>
<protein>
    <submittedName>
        <fullName evidence="2">Uncharacterized protein</fullName>
    </submittedName>
</protein>
<accession>A0A7W3PFD1</accession>
<dbReference type="RefSeq" id="WP_182618358.1">
    <property type="nucleotide sequence ID" value="NZ_BAAATF010000011.1"/>
</dbReference>
<evidence type="ECO:0000313" key="3">
    <source>
        <dbReference type="Proteomes" id="UP000540568"/>
    </source>
</evidence>
<feature type="transmembrane region" description="Helical" evidence="1">
    <location>
        <begin position="37"/>
        <end position="58"/>
    </location>
</feature>
<dbReference type="Proteomes" id="UP000540568">
    <property type="component" value="Unassembled WGS sequence"/>
</dbReference>
<name>A0A7W3PFD1_9MICO</name>
<organism evidence="2 3">
    <name type="scientific">Promicromonospora sukumoe</name>
    <dbReference type="NCBI Taxonomy" id="88382"/>
    <lineage>
        <taxon>Bacteria</taxon>
        <taxon>Bacillati</taxon>
        <taxon>Actinomycetota</taxon>
        <taxon>Actinomycetes</taxon>
        <taxon>Micrococcales</taxon>
        <taxon>Promicromonosporaceae</taxon>
        <taxon>Promicromonospora</taxon>
    </lineage>
</organism>
<gene>
    <name evidence="2" type="ORF">FHX71_003444</name>
</gene>
<keyword evidence="1" id="KW-0812">Transmembrane</keyword>
<dbReference type="EMBL" id="JACGWV010000001">
    <property type="protein sequence ID" value="MBA8809502.1"/>
    <property type="molecule type" value="Genomic_DNA"/>
</dbReference>
<sequence>MRIVSIVVDAPPTTTWTTSEQLTEAVQSVAAPRDELMHVYAGALPTGFGVVIFLLVPLEQAAATGCRLLLAAADSLELPGWTLGTVRVWSPAELN</sequence>
<evidence type="ECO:0000256" key="1">
    <source>
        <dbReference type="SAM" id="Phobius"/>
    </source>
</evidence>
<dbReference type="AlphaFoldDB" id="A0A7W3PFD1"/>